<dbReference type="EMBL" id="VDLX02000012">
    <property type="protein sequence ID" value="KAB8191575.1"/>
    <property type="molecule type" value="Genomic_DNA"/>
</dbReference>
<sequence>MTTTRSPFAHVGHERLIELCEQALSGLSGVDMLAFYDRGFHVFTITELDDAERQAQERAFRQLITEVVRFDGLVRDFGTGELMRTVVQTDDAAAHCGHVFEEEFLVGMTRDPSMAGAMDEAVSHLVTRIRKEIYLQADQLPGGRRGPRRTPDLESAVLKTATGDLPDPPLLSDLVDFLGETVDVNDLHYLAVYRDWHFIASADVLDSAVLAPWFGSVEGTDGARKLYVDFATRLRSDLPELAYSLRLLSEEPIRRLVLDVVSGAIYVYPLPNARGFVMGLTVFQPEVFVAENKLREAMERIADLLGTGDVAF</sequence>
<keyword evidence="2" id="KW-1185">Reference proteome</keyword>
<organism evidence="1 2">
    <name type="scientific">Nonomuraea phyllanthi</name>
    <dbReference type="NCBI Taxonomy" id="2219224"/>
    <lineage>
        <taxon>Bacteria</taxon>
        <taxon>Bacillati</taxon>
        <taxon>Actinomycetota</taxon>
        <taxon>Actinomycetes</taxon>
        <taxon>Streptosporangiales</taxon>
        <taxon>Streptosporangiaceae</taxon>
        <taxon>Nonomuraea</taxon>
    </lineage>
</organism>
<accession>A0A5C4W1T6</accession>
<dbReference type="RefSeq" id="WP_139634076.1">
    <property type="nucleotide sequence ID" value="NZ_VDLX02000012.1"/>
</dbReference>
<dbReference type="AlphaFoldDB" id="A0A5C4W1T6"/>
<name>A0A5C4W1T6_9ACTN</name>
<evidence type="ECO:0000313" key="1">
    <source>
        <dbReference type="EMBL" id="KAB8191575.1"/>
    </source>
</evidence>
<proteinExistence type="predicted"/>
<evidence type="ECO:0000313" key="2">
    <source>
        <dbReference type="Proteomes" id="UP000312512"/>
    </source>
</evidence>
<protein>
    <submittedName>
        <fullName evidence="1">Uncharacterized protein</fullName>
    </submittedName>
</protein>
<reference evidence="1 2" key="1">
    <citation type="submission" date="2019-10" db="EMBL/GenBank/DDBJ databases">
        <title>Nonomuraea sp. nov., isolated from Phyllanthus amarus.</title>
        <authorList>
            <person name="Klykleung N."/>
            <person name="Tanasupawat S."/>
        </authorList>
    </citation>
    <scope>NUCLEOTIDE SEQUENCE [LARGE SCALE GENOMIC DNA]</scope>
    <source>
        <strain evidence="1 2">PA1-10</strain>
    </source>
</reference>
<dbReference type="Proteomes" id="UP000312512">
    <property type="component" value="Unassembled WGS sequence"/>
</dbReference>
<gene>
    <name evidence="1" type="ORF">FH608_030460</name>
</gene>
<dbReference type="OrthoDB" id="3354731at2"/>
<comment type="caution">
    <text evidence="1">The sequence shown here is derived from an EMBL/GenBank/DDBJ whole genome shotgun (WGS) entry which is preliminary data.</text>
</comment>